<evidence type="ECO:0000313" key="1">
    <source>
        <dbReference type="EMBL" id="KII69498.1"/>
    </source>
</evidence>
<keyword evidence="2" id="KW-1185">Reference proteome</keyword>
<protein>
    <submittedName>
        <fullName evidence="1">Uncharacterized protein</fullName>
    </submittedName>
</protein>
<comment type="caution">
    <text evidence="1">The sequence shown here is derived from an EMBL/GenBank/DDBJ whole genome shotgun (WGS) entry which is preliminary data.</text>
</comment>
<proteinExistence type="predicted"/>
<name>A0A0C2JJC8_THEKT</name>
<dbReference type="OrthoDB" id="8963697at2759"/>
<accession>A0A0C2JJC8</accession>
<organism evidence="1 2">
    <name type="scientific">Thelohanellus kitauei</name>
    <name type="common">Myxosporean</name>
    <dbReference type="NCBI Taxonomy" id="669202"/>
    <lineage>
        <taxon>Eukaryota</taxon>
        <taxon>Metazoa</taxon>
        <taxon>Cnidaria</taxon>
        <taxon>Myxozoa</taxon>
        <taxon>Myxosporea</taxon>
        <taxon>Bivalvulida</taxon>
        <taxon>Platysporina</taxon>
        <taxon>Myxobolidae</taxon>
        <taxon>Thelohanellus</taxon>
    </lineage>
</organism>
<dbReference type="AlphaFoldDB" id="A0A0C2JJC8"/>
<dbReference type="Proteomes" id="UP000031668">
    <property type="component" value="Unassembled WGS sequence"/>
</dbReference>
<evidence type="ECO:0000313" key="2">
    <source>
        <dbReference type="Proteomes" id="UP000031668"/>
    </source>
</evidence>
<sequence>MAPLQFCISRFASKAFGVRNVALSQKSFASLLWKNIRIYLSLYEKEAPFTEFYLTLNKKFKNGVGLVYDQHAVTDVFIYFIFINSQYLTRKFVFKCKFKHGSSRLESSIFVIYIEVYDHNNPNIETPIHKISISGWKFQMTGYESTSIYHPILYYDKHLTFTVKDVFTGMTEIFVVTLQNHTPQYQANNNLKITNLKYIPFDFPKTLSEEIRFSFTFEHDPSTFEHDPFTFEHDPFTFEHDPFTIEHP</sequence>
<reference evidence="1 2" key="1">
    <citation type="journal article" date="2014" name="Genome Biol. Evol.">
        <title>The genome of the myxosporean Thelohanellus kitauei shows adaptations to nutrient acquisition within its fish host.</title>
        <authorList>
            <person name="Yang Y."/>
            <person name="Xiong J."/>
            <person name="Zhou Z."/>
            <person name="Huo F."/>
            <person name="Miao W."/>
            <person name="Ran C."/>
            <person name="Liu Y."/>
            <person name="Zhang J."/>
            <person name="Feng J."/>
            <person name="Wang M."/>
            <person name="Wang M."/>
            <person name="Wang L."/>
            <person name="Yao B."/>
        </authorList>
    </citation>
    <scope>NUCLEOTIDE SEQUENCE [LARGE SCALE GENOMIC DNA]</scope>
    <source>
        <strain evidence="1">Wuqing</strain>
    </source>
</reference>
<gene>
    <name evidence="1" type="ORF">RF11_00437</name>
</gene>
<dbReference type="EMBL" id="JWZT01002412">
    <property type="protein sequence ID" value="KII69498.1"/>
    <property type="molecule type" value="Genomic_DNA"/>
</dbReference>